<evidence type="ECO:0000256" key="2">
    <source>
        <dbReference type="ARBA" id="ARBA00023141"/>
    </source>
</evidence>
<dbReference type="Proteomes" id="UP000054284">
    <property type="component" value="Unassembled WGS sequence"/>
</dbReference>
<comment type="caution">
    <text evidence="8">The sequence shown here is derived from an EMBL/GenBank/DDBJ whole genome shotgun (WGS) entry which is preliminary data.</text>
</comment>
<proteinExistence type="predicted"/>
<evidence type="ECO:0000259" key="7">
    <source>
        <dbReference type="PROSITE" id="PS51671"/>
    </source>
</evidence>
<organism evidence="8 9">
    <name type="scientific">Candidatus Aramenus sulfurataquae</name>
    <dbReference type="NCBI Taxonomy" id="1326980"/>
    <lineage>
        <taxon>Archaea</taxon>
        <taxon>Thermoproteota</taxon>
        <taxon>Thermoprotei</taxon>
        <taxon>Sulfolobales</taxon>
        <taxon>Sulfolobaceae</taxon>
        <taxon>Candidatus Aramenus</taxon>
    </lineage>
</organism>
<dbReference type="GO" id="GO:0005737">
    <property type="term" value="C:cytoplasm"/>
    <property type="evidence" value="ECO:0007669"/>
    <property type="project" value="TreeGrafter"/>
</dbReference>
<evidence type="ECO:0000256" key="3">
    <source>
        <dbReference type="ARBA" id="ARBA00023222"/>
    </source>
</evidence>
<evidence type="ECO:0000313" key="8">
    <source>
        <dbReference type="EMBL" id="EWG07227.1"/>
    </source>
</evidence>
<protein>
    <submittedName>
        <fullName evidence="8">Prephenate dehydratase</fullName>
    </submittedName>
</protein>
<gene>
    <name evidence="8" type="ORF">ASUL_04521</name>
</gene>
<keyword evidence="9" id="KW-1185">Reference proteome</keyword>
<dbReference type="Pfam" id="PF01842">
    <property type="entry name" value="ACT"/>
    <property type="match status" value="1"/>
</dbReference>
<feature type="domain" description="ACT" evidence="7">
    <location>
        <begin position="164"/>
        <end position="238"/>
    </location>
</feature>
<evidence type="ECO:0000256" key="4">
    <source>
        <dbReference type="ARBA" id="ARBA00023239"/>
    </source>
</evidence>
<dbReference type="GO" id="GO:0009094">
    <property type="term" value="P:L-phenylalanine biosynthetic process"/>
    <property type="evidence" value="ECO:0007669"/>
    <property type="project" value="UniProtKB-KW"/>
</dbReference>
<dbReference type="InterPro" id="IPR045865">
    <property type="entry name" value="ACT-like_dom_sf"/>
</dbReference>
<reference evidence="8 9" key="1">
    <citation type="journal article" date="2014" name="Genome Announc.">
        <title>Draft Genome Sequence of the Sulfolobales Archaeon AZ1, Obtained through Metagenomic Analysis of a Mexican Hot Spring.</title>
        <authorList>
            <person name="Servin-Garciduenas L.E."/>
            <person name="Martinez-Romero E."/>
        </authorList>
    </citation>
    <scope>NUCLEOTIDE SEQUENCE [LARGE SCALE GENOMIC DNA]</scope>
    <source>
        <strain evidence="8">AZ1-illumnia</strain>
    </source>
</reference>
<dbReference type="PROSITE" id="PS51671">
    <property type="entry name" value="ACT"/>
    <property type="match status" value="1"/>
</dbReference>
<keyword evidence="4" id="KW-0456">Lyase</keyword>
<dbReference type="AlphaFoldDB" id="W7KX25"/>
<comment type="pathway">
    <text evidence="5">Amino-acid biosynthesis.</text>
</comment>
<name>W7KX25_9CREN</name>
<dbReference type="Pfam" id="PF00800">
    <property type="entry name" value="PDT"/>
    <property type="match status" value="1"/>
</dbReference>
<evidence type="ECO:0000256" key="5">
    <source>
        <dbReference type="ARBA" id="ARBA00029440"/>
    </source>
</evidence>
<dbReference type="InterPro" id="IPR002912">
    <property type="entry name" value="ACT_dom"/>
</dbReference>
<evidence type="ECO:0000313" key="9">
    <source>
        <dbReference type="Proteomes" id="UP000054284"/>
    </source>
</evidence>
<keyword evidence="1" id="KW-0028">Amino-acid biosynthesis</keyword>
<feature type="domain" description="Prephenate dehydratase" evidence="6">
    <location>
        <begin position="1"/>
        <end position="154"/>
    </location>
</feature>
<accession>W7KX25</accession>
<dbReference type="CDD" id="cd04905">
    <property type="entry name" value="ACT_CM-PDT"/>
    <property type="match status" value="1"/>
</dbReference>
<dbReference type="Gene3D" id="3.30.70.260">
    <property type="match status" value="1"/>
</dbReference>
<dbReference type="PROSITE" id="PS51171">
    <property type="entry name" value="PREPHENATE_DEHYDR_3"/>
    <property type="match status" value="1"/>
</dbReference>
<dbReference type="SUPFAM" id="SSF55021">
    <property type="entry name" value="ACT-like"/>
    <property type="match status" value="1"/>
</dbReference>
<evidence type="ECO:0000259" key="6">
    <source>
        <dbReference type="PROSITE" id="PS51171"/>
    </source>
</evidence>
<dbReference type="PANTHER" id="PTHR21022">
    <property type="entry name" value="PREPHENATE DEHYDRATASE P PROTEIN"/>
    <property type="match status" value="1"/>
</dbReference>
<keyword evidence="2" id="KW-0057">Aromatic amino acid biosynthesis</keyword>
<evidence type="ECO:0000256" key="1">
    <source>
        <dbReference type="ARBA" id="ARBA00022605"/>
    </source>
</evidence>
<dbReference type="PANTHER" id="PTHR21022:SF19">
    <property type="entry name" value="PREPHENATE DEHYDRATASE-RELATED"/>
    <property type="match status" value="1"/>
</dbReference>
<dbReference type="EMBL" id="ASRH01000004">
    <property type="protein sequence ID" value="EWG07227.1"/>
    <property type="molecule type" value="Genomic_DNA"/>
</dbReference>
<dbReference type="CDD" id="cd13630">
    <property type="entry name" value="PBP2_PDT_1"/>
    <property type="match status" value="1"/>
</dbReference>
<dbReference type="PATRIC" id="fig|1326980.6.peg.895"/>
<dbReference type="Gene3D" id="3.40.190.10">
    <property type="entry name" value="Periplasmic binding protein-like II"/>
    <property type="match status" value="2"/>
</dbReference>
<dbReference type="SUPFAM" id="SSF53850">
    <property type="entry name" value="Periplasmic binding protein-like II"/>
    <property type="match status" value="1"/>
</dbReference>
<dbReference type="InterPro" id="IPR001086">
    <property type="entry name" value="Preph_deHydtase"/>
</dbReference>
<dbReference type="GO" id="GO:0004664">
    <property type="term" value="F:prephenate dehydratase activity"/>
    <property type="evidence" value="ECO:0007669"/>
    <property type="project" value="InterPro"/>
</dbReference>
<sequence length="241" mass="27649">MLGGNLVPQSTISEIFKKVDEGESSLGVVPIENSLEGPVNETLDNLFQYDRLYVLYSVEIPVDLVLASRSEIGKVRRVYSHIQAIREAKNTLEKLGIKEFIPVESTSKAALMALRDVESAAICSRFAAKLYGLDVLYDKVQDGVNITKFVVISKKFYAHGERGIFMFTIPDQPGSLYRVLEKFYKWNVNLTMIYSRPIRSTPWHYYFYLEFENKVDLLSLEKEIRKVVLELKNKGTYKKLT</sequence>
<keyword evidence="3" id="KW-0584">Phenylalanine biosynthesis</keyword>